<keyword evidence="4" id="KW-1185">Reference proteome</keyword>
<dbReference type="Pfam" id="PF21226">
    <property type="entry name" value="MalQ_N"/>
    <property type="match status" value="1"/>
</dbReference>
<organism evidence="3 4">
    <name type="scientific">Angustibacter aerolatus</name>
    <dbReference type="NCBI Taxonomy" id="1162965"/>
    <lineage>
        <taxon>Bacteria</taxon>
        <taxon>Bacillati</taxon>
        <taxon>Actinomycetota</taxon>
        <taxon>Actinomycetes</taxon>
        <taxon>Kineosporiales</taxon>
        <taxon>Kineosporiaceae</taxon>
    </lineage>
</organism>
<gene>
    <name evidence="3" type="ORF">GCM10025868_10360</name>
</gene>
<name>A0ABQ6JDX9_9ACTN</name>
<dbReference type="Proteomes" id="UP001157017">
    <property type="component" value="Unassembled WGS sequence"/>
</dbReference>
<accession>A0ABQ6JDX9</accession>
<feature type="region of interest" description="Disordered" evidence="1">
    <location>
        <begin position="1"/>
        <end position="23"/>
    </location>
</feature>
<comment type="caution">
    <text evidence="3">The sequence shown here is derived from an EMBL/GenBank/DDBJ whole genome shotgun (WGS) entry which is preliminary data.</text>
</comment>
<feature type="compositionally biased region" description="Basic and acidic residues" evidence="1">
    <location>
        <begin position="1"/>
        <end position="11"/>
    </location>
</feature>
<sequence>MQQERWVEPRVVDGGQVGEASFEPPADLPLGWHRLRARVGDAEPAVAALVVTPDRLTLPASVAGRRAWGVMTQAVPGALAPLVGRRRPGRPGRARVVDGW</sequence>
<reference evidence="4" key="1">
    <citation type="journal article" date="2019" name="Int. J. Syst. Evol. Microbiol.">
        <title>The Global Catalogue of Microorganisms (GCM) 10K type strain sequencing project: providing services to taxonomists for standard genome sequencing and annotation.</title>
        <authorList>
            <consortium name="The Broad Institute Genomics Platform"/>
            <consortium name="The Broad Institute Genome Sequencing Center for Infectious Disease"/>
            <person name="Wu L."/>
            <person name="Ma J."/>
        </authorList>
    </citation>
    <scope>NUCLEOTIDE SEQUENCE [LARGE SCALE GENOMIC DNA]</scope>
    <source>
        <strain evidence="4">NBRC 108730</strain>
    </source>
</reference>
<feature type="domain" description="MalQ N-terminal beta-sandwich" evidence="2">
    <location>
        <begin position="2"/>
        <end position="53"/>
    </location>
</feature>
<dbReference type="InterPro" id="IPR048458">
    <property type="entry name" value="MalQ_N"/>
</dbReference>
<evidence type="ECO:0000259" key="2">
    <source>
        <dbReference type="Pfam" id="PF21226"/>
    </source>
</evidence>
<dbReference type="EMBL" id="BSUZ01000001">
    <property type="protein sequence ID" value="GMA85786.1"/>
    <property type="molecule type" value="Genomic_DNA"/>
</dbReference>
<proteinExistence type="predicted"/>
<protein>
    <recommendedName>
        <fullName evidence="2">MalQ N-terminal beta-sandwich domain-containing protein</fullName>
    </recommendedName>
</protein>
<evidence type="ECO:0000313" key="4">
    <source>
        <dbReference type="Proteomes" id="UP001157017"/>
    </source>
</evidence>
<evidence type="ECO:0000256" key="1">
    <source>
        <dbReference type="SAM" id="MobiDB-lite"/>
    </source>
</evidence>
<evidence type="ECO:0000313" key="3">
    <source>
        <dbReference type="EMBL" id="GMA85786.1"/>
    </source>
</evidence>